<dbReference type="EMBL" id="BKCJ010001348">
    <property type="protein sequence ID" value="GEU40766.1"/>
    <property type="molecule type" value="Genomic_DNA"/>
</dbReference>
<accession>A0A6L2JUU8</accession>
<dbReference type="PANTHER" id="PTHR11439:SF521">
    <property type="entry name" value="RNA-DIRECTED DNA POLYMERASE"/>
    <property type="match status" value="1"/>
</dbReference>
<evidence type="ECO:0000313" key="1">
    <source>
        <dbReference type="EMBL" id="GEU40766.1"/>
    </source>
</evidence>
<sequence>MEGVITEMPITTAERKAQRRLEVKARSTLMMSITNEHQLNFNSIKDAKKFLEAVEKRFVLLPFYFVLPMLFTTASKSAKFLMLVGFDFQLPRLLDDTRVLFIADQMDICDTIEASTTGLRKPAFVCIVVDMSKKTLLCRKDTIRYTSNPVMDTNEKLIPNNGQAVCQLEYSRVIGCLMYVMTCSRPDIAFAVGELSRYTSNPGYTDASWISNTEDNSSTNDWVFLLGRGAISWASNNLWLLQLL</sequence>
<name>A0A6L2JUU8_TANCI</name>
<dbReference type="AlphaFoldDB" id="A0A6L2JUU8"/>
<reference evidence="1" key="1">
    <citation type="journal article" date="2019" name="Sci. Rep.">
        <title>Draft genome of Tanacetum cinerariifolium, the natural source of mosquito coil.</title>
        <authorList>
            <person name="Yamashiro T."/>
            <person name="Shiraishi A."/>
            <person name="Satake H."/>
            <person name="Nakayama K."/>
        </authorList>
    </citation>
    <scope>NUCLEOTIDE SEQUENCE</scope>
</reference>
<feature type="non-terminal residue" evidence="1">
    <location>
        <position position="244"/>
    </location>
</feature>
<gene>
    <name evidence="1" type="ORF">Tci_012744</name>
</gene>
<evidence type="ECO:0008006" key="2">
    <source>
        <dbReference type="Google" id="ProtNLM"/>
    </source>
</evidence>
<organism evidence="1">
    <name type="scientific">Tanacetum cinerariifolium</name>
    <name type="common">Dalmatian daisy</name>
    <name type="synonym">Chrysanthemum cinerariifolium</name>
    <dbReference type="NCBI Taxonomy" id="118510"/>
    <lineage>
        <taxon>Eukaryota</taxon>
        <taxon>Viridiplantae</taxon>
        <taxon>Streptophyta</taxon>
        <taxon>Embryophyta</taxon>
        <taxon>Tracheophyta</taxon>
        <taxon>Spermatophyta</taxon>
        <taxon>Magnoliopsida</taxon>
        <taxon>eudicotyledons</taxon>
        <taxon>Gunneridae</taxon>
        <taxon>Pentapetalae</taxon>
        <taxon>asterids</taxon>
        <taxon>campanulids</taxon>
        <taxon>Asterales</taxon>
        <taxon>Asteraceae</taxon>
        <taxon>Asteroideae</taxon>
        <taxon>Anthemideae</taxon>
        <taxon>Anthemidinae</taxon>
        <taxon>Tanacetum</taxon>
    </lineage>
</organism>
<protein>
    <recommendedName>
        <fullName evidence="2">Zinc finger, CCHC-type</fullName>
    </recommendedName>
</protein>
<dbReference type="PANTHER" id="PTHR11439">
    <property type="entry name" value="GAG-POL-RELATED RETROTRANSPOSON"/>
    <property type="match status" value="1"/>
</dbReference>
<comment type="caution">
    <text evidence="1">The sequence shown here is derived from an EMBL/GenBank/DDBJ whole genome shotgun (WGS) entry which is preliminary data.</text>
</comment>
<proteinExistence type="predicted"/>